<dbReference type="Proteomes" id="UP000188354">
    <property type="component" value="Chromosome LG03"/>
</dbReference>
<proteinExistence type="predicted"/>
<dbReference type="PANTHER" id="PTHR31988:SF15">
    <property type="entry name" value="ESTERASE, PUTATIVE (DUF303)-RELATED"/>
    <property type="match status" value="1"/>
</dbReference>
<protein>
    <recommendedName>
        <fullName evidence="2">Sialate O-acetylesterase domain-containing protein</fullName>
    </recommendedName>
</protein>
<dbReference type="Gene3D" id="3.40.50.1110">
    <property type="entry name" value="SGNH hydrolase"/>
    <property type="match status" value="1"/>
</dbReference>
<name>A0A4P1RNH0_LUPAN</name>
<dbReference type="Pfam" id="PF03629">
    <property type="entry name" value="SASA"/>
    <property type="match status" value="1"/>
</dbReference>
<keyword evidence="4" id="KW-1185">Reference proteome</keyword>
<feature type="domain" description="Sialate O-acetylesterase" evidence="2">
    <location>
        <begin position="1"/>
        <end position="221"/>
    </location>
</feature>
<evidence type="ECO:0000256" key="1">
    <source>
        <dbReference type="ARBA" id="ARBA00022801"/>
    </source>
</evidence>
<organism evidence="3 4">
    <name type="scientific">Lupinus angustifolius</name>
    <name type="common">Narrow-leaved blue lupine</name>
    <dbReference type="NCBI Taxonomy" id="3871"/>
    <lineage>
        <taxon>Eukaryota</taxon>
        <taxon>Viridiplantae</taxon>
        <taxon>Streptophyta</taxon>
        <taxon>Embryophyta</taxon>
        <taxon>Tracheophyta</taxon>
        <taxon>Spermatophyta</taxon>
        <taxon>Magnoliopsida</taxon>
        <taxon>eudicotyledons</taxon>
        <taxon>Gunneridae</taxon>
        <taxon>Pentapetalae</taxon>
        <taxon>rosids</taxon>
        <taxon>fabids</taxon>
        <taxon>Fabales</taxon>
        <taxon>Fabaceae</taxon>
        <taxon>Papilionoideae</taxon>
        <taxon>50 kb inversion clade</taxon>
        <taxon>genistoids sensu lato</taxon>
        <taxon>core genistoids</taxon>
        <taxon>Genisteae</taxon>
        <taxon>Lupinus</taxon>
    </lineage>
</organism>
<evidence type="ECO:0000313" key="4">
    <source>
        <dbReference type="Proteomes" id="UP000188354"/>
    </source>
</evidence>
<evidence type="ECO:0000313" key="3">
    <source>
        <dbReference type="EMBL" id="OIW14893.1"/>
    </source>
</evidence>
<dbReference type="SUPFAM" id="SSF52266">
    <property type="entry name" value="SGNH hydrolase"/>
    <property type="match status" value="1"/>
</dbReference>
<dbReference type="EMBL" id="CM007363">
    <property type="protein sequence ID" value="OIW14893.1"/>
    <property type="molecule type" value="Genomic_DNA"/>
</dbReference>
<accession>A0A4P1RNH0</accession>
<dbReference type="GO" id="GO:0016787">
    <property type="term" value="F:hydrolase activity"/>
    <property type="evidence" value="ECO:0007669"/>
    <property type="project" value="UniProtKB-KW"/>
</dbReference>
<reference evidence="3 4" key="1">
    <citation type="journal article" date="2017" name="Plant Biotechnol. J.">
        <title>A comprehensive draft genome sequence for lupin (Lupinus angustifolius), an emerging health food: insights into plant-microbe interactions and legume evolution.</title>
        <authorList>
            <person name="Hane J.K."/>
            <person name="Ming Y."/>
            <person name="Kamphuis L.G."/>
            <person name="Nelson M.N."/>
            <person name="Garg G."/>
            <person name="Atkins C.A."/>
            <person name="Bayer P.E."/>
            <person name="Bravo A."/>
            <person name="Bringans S."/>
            <person name="Cannon S."/>
            <person name="Edwards D."/>
            <person name="Foley R."/>
            <person name="Gao L.L."/>
            <person name="Harrison M.J."/>
            <person name="Huang W."/>
            <person name="Hurgobin B."/>
            <person name="Li S."/>
            <person name="Liu C.W."/>
            <person name="McGrath A."/>
            <person name="Morahan G."/>
            <person name="Murray J."/>
            <person name="Weller J."/>
            <person name="Jian J."/>
            <person name="Singh K.B."/>
        </authorList>
    </citation>
    <scope>NUCLEOTIDE SEQUENCE [LARGE SCALE GENOMIC DNA]</scope>
    <source>
        <strain evidence="4">cv. Tanjil</strain>
        <tissue evidence="3">Whole plant</tissue>
    </source>
</reference>
<gene>
    <name evidence="3" type="ORF">TanjilG_30612</name>
</gene>
<dbReference type="Gramene" id="OIW14893">
    <property type="protein sequence ID" value="OIW14893"/>
    <property type="gene ID" value="TanjilG_30612"/>
</dbReference>
<dbReference type="PANTHER" id="PTHR31988">
    <property type="entry name" value="ESTERASE, PUTATIVE (DUF303)-RELATED"/>
    <property type="match status" value="1"/>
</dbReference>
<dbReference type="InterPro" id="IPR052940">
    <property type="entry name" value="Carb_Esterase_6"/>
</dbReference>
<evidence type="ECO:0000259" key="2">
    <source>
        <dbReference type="Pfam" id="PF03629"/>
    </source>
</evidence>
<dbReference type="InterPro" id="IPR036514">
    <property type="entry name" value="SGNH_hydro_sf"/>
</dbReference>
<sequence length="230" mass="25395">MAGRGGVVNHTAPWDGVVPPQCNPNPSILRFNALMEWVEAQEPLHRDIDTKKTNGIGPGMAFANSILEKREGFGVVGLVPCAIGGTNIREWERGKLVYNHMMKRVKASLNDGGSVQALLWYQGESDTLNINDAQSYKRRVHKFFLDVRNDLQSPLLPIIQVALASGQGSYIDIVREAQLDIDLQNLRTVDALGLSLEPMGLHLTTQAQVKLGEMMADSFIQFLPSPNPEH</sequence>
<dbReference type="AlphaFoldDB" id="A0A4P1RNH0"/>
<dbReference type="InterPro" id="IPR005181">
    <property type="entry name" value="SASA"/>
</dbReference>
<keyword evidence="1" id="KW-0378">Hydrolase</keyword>